<dbReference type="OrthoDB" id="9804023at2"/>
<reference evidence="2 3" key="1">
    <citation type="submission" date="2019-06" db="EMBL/GenBank/DDBJ databases">
        <authorList>
            <person name="Rodrigo-Torres L."/>
            <person name="Arahal R. D."/>
            <person name="Lucena T."/>
        </authorList>
    </citation>
    <scope>NUCLEOTIDE SEQUENCE [LARGE SCALE GENOMIC DNA]</scope>
    <source>
        <strain evidence="2 3">SB0023/3</strain>
    </source>
</reference>
<dbReference type="RefSeq" id="WP_142585404.1">
    <property type="nucleotide sequence ID" value="NZ_CABFPH010000107.1"/>
</dbReference>
<name>A0A509EL90_9HYPH</name>
<protein>
    <recommendedName>
        <fullName evidence="1">Transglutaminase-like domain-containing protein</fullName>
    </recommendedName>
</protein>
<proteinExistence type="predicted"/>
<keyword evidence="3" id="KW-1185">Reference proteome</keyword>
<accession>A0A509EL90</accession>
<dbReference type="Pfam" id="PF08379">
    <property type="entry name" value="Bact_transglu_N"/>
    <property type="match status" value="1"/>
</dbReference>
<evidence type="ECO:0000313" key="3">
    <source>
        <dbReference type="Proteomes" id="UP000410984"/>
    </source>
</evidence>
<gene>
    <name evidence="2" type="ORF">MET9862_04803</name>
</gene>
<dbReference type="SUPFAM" id="SSF54001">
    <property type="entry name" value="Cysteine proteinases"/>
    <property type="match status" value="1"/>
</dbReference>
<dbReference type="InterPro" id="IPR002931">
    <property type="entry name" value="Transglutaminase-like"/>
</dbReference>
<dbReference type="Proteomes" id="UP000410984">
    <property type="component" value="Unassembled WGS sequence"/>
</dbReference>
<dbReference type="InterPro" id="IPR013589">
    <property type="entry name" value="Bac_transglu_N"/>
</dbReference>
<evidence type="ECO:0000313" key="2">
    <source>
        <dbReference type="EMBL" id="VUD74175.1"/>
    </source>
</evidence>
<dbReference type="InterPro" id="IPR038765">
    <property type="entry name" value="Papain-like_cys_pep_sf"/>
</dbReference>
<dbReference type="EMBL" id="CABFPH010000107">
    <property type="protein sequence ID" value="VUD74175.1"/>
    <property type="molecule type" value="Genomic_DNA"/>
</dbReference>
<dbReference type="SMART" id="SM00460">
    <property type="entry name" value="TGc"/>
    <property type="match status" value="1"/>
</dbReference>
<organism evidence="2 3">
    <name type="scientific">Methylobacterium symbioticum</name>
    <dbReference type="NCBI Taxonomy" id="2584084"/>
    <lineage>
        <taxon>Bacteria</taxon>
        <taxon>Pseudomonadati</taxon>
        <taxon>Pseudomonadota</taxon>
        <taxon>Alphaproteobacteria</taxon>
        <taxon>Hyphomicrobiales</taxon>
        <taxon>Methylobacteriaceae</taxon>
        <taxon>Methylobacterium</taxon>
    </lineage>
</organism>
<dbReference type="Pfam" id="PF01841">
    <property type="entry name" value="Transglut_core"/>
    <property type="match status" value="1"/>
</dbReference>
<dbReference type="PANTHER" id="PTHR33490">
    <property type="entry name" value="BLR5614 PROTEIN-RELATED"/>
    <property type="match status" value="1"/>
</dbReference>
<evidence type="ECO:0000259" key="1">
    <source>
        <dbReference type="SMART" id="SM00460"/>
    </source>
</evidence>
<dbReference type="Gene3D" id="3.10.620.30">
    <property type="match status" value="1"/>
</dbReference>
<feature type="domain" description="Transglutaminase-like" evidence="1">
    <location>
        <begin position="176"/>
        <end position="245"/>
    </location>
</feature>
<dbReference type="AlphaFoldDB" id="A0A509EL90"/>
<sequence length="306" mass="33048">MIYTLRHRTTYRYGRPVRFASCSLRLRPRDGDGQVVQSSAVTITPSPASAVARRDYFGIEALGITVDVPHTEFDVEAVSRVEVSRPEPPAPESGLPWDEVRDAVVASRDLGADAPIHFLFPSTRVPLVPEVTDYARASFVAGRSAYGAANDLMHRIRTDFRFDARATNVHTPLAEAFALKAGVCQDFAHVMIAGLRGMGLPAAYVSGYLRTAPPPGQPRLRGADASHAWVAVWCGDAWRGLDPTNDLAVRDDHIIVARGRDYSDVAPIDGIVAGSGRQKLKVEVDVIPDGEEACGEPEAPALALAE</sequence>
<dbReference type="PANTHER" id="PTHR33490:SF7">
    <property type="entry name" value="BLR2979 PROTEIN"/>
    <property type="match status" value="1"/>
</dbReference>